<sequence length="227" mass="25139">MESGNYLRSIIAGLKGKKFETYRDLAQMANVNQGNLSSFMKPDGDPKRRETMTFDSAWKILNALGLKLPTLEQQEATIRRPAPNAPVERADADGSVAIHVYALAGAGPAFDLEENDPLATIRVPLEYAMQCDSALLVKGDSMAWTIKSGGVVGVIRRNFDFVSGEVYAVRLPYEGLSIKRVIVDAASGEYIIRSDNPDKEKYPDRRLSITEYADIILGRVVWVWQAL</sequence>
<keyword evidence="1" id="KW-0805">Transcription regulation</keyword>
<dbReference type="HOGENOM" id="CLU_1218206_0_0_7"/>
<dbReference type="PANTHER" id="PTHR40661">
    <property type="match status" value="1"/>
</dbReference>
<dbReference type="GO" id="GO:0003677">
    <property type="term" value="F:DNA binding"/>
    <property type="evidence" value="ECO:0007669"/>
    <property type="project" value="UniProtKB-KW"/>
</dbReference>
<feature type="domain" description="Peptidase S24/S26A/S26B/S26C" evidence="4">
    <location>
        <begin position="120"/>
        <end position="221"/>
    </location>
</feature>
<gene>
    <name evidence="5" type="ORF">DESPIG_01308</name>
</gene>
<name>B6WTA3_9BACT</name>
<protein>
    <submittedName>
        <fullName evidence="5">Peptidase S24-like protein</fullName>
    </submittedName>
</protein>
<evidence type="ECO:0000256" key="3">
    <source>
        <dbReference type="ARBA" id="ARBA00023163"/>
    </source>
</evidence>
<dbReference type="InterPro" id="IPR036286">
    <property type="entry name" value="LexA/Signal_pep-like_sf"/>
</dbReference>
<comment type="caution">
    <text evidence="5">The sequence shown here is derived from an EMBL/GenBank/DDBJ whole genome shotgun (WGS) entry which is preliminary data.</text>
</comment>
<keyword evidence="3" id="KW-0804">Transcription</keyword>
<accession>B6WTA3</accession>
<dbReference type="EMBL" id="ABXU01000030">
    <property type="protein sequence ID" value="EEB33793.1"/>
    <property type="molecule type" value="Genomic_DNA"/>
</dbReference>
<reference evidence="5 6" key="2">
    <citation type="submission" date="2008-10" db="EMBL/GenBank/DDBJ databases">
        <authorList>
            <person name="Fulton L."/>
            <person name="Clifton S."/>
            <person name="Fulton B."/>
            <person name="Xu J."/>
            <person name="Minx P."/>
            <person name="Pepin K.H."/>
            <person name="Johnson M."/>
            <person name="Bhonagiri V."/>
            <person name="Nash W.E."/>
            <person name="Mardis E.R."/>
            <person name="Wilson R.K."/>
        </authorList>
    </citation>
    <scope>NUCLEOTIDE SEQUENCE [LARGE SCALE GENOMIC DNA]</scope>
    <source>
        <strain evidence="5 6">ATCC 29098</strain>
    </source>
</reference>
<dbReference type="Gene3D" id="2.10.109.10">
    <property type="entry name" value="Umud Fragment, subunit A"/>
    <property type="match status" value="1"/>
</dbReference>
<dbReference type="AlphaFoldDB" id="B6WTA3"/>
<proteinExistence type="predicted"/>
<dbReference type="RefSeq" id="WP_006005919.1">
    <property type="nucleotide sequence ID" value="NZ_DS996355.1"/>
</dbReference>
<dbReference type="SUPFAM" id="SSF51306">
    <property type="entry name" value="LexA/Signal peptidase"/>
    <property type="match status" value="1"/>
</dbReference>
<dbReference type="eggNOG" id="COG2932">
    <property type="taxonomic scope" value="Bacteria"/>
</dbReference>
<dbReference type="CDD" id="cd06462">
    <property type="entry name" value="Peptidase_S24_S26"/>
    <property type="match status" value="1"/>
</dbReference>
<dbReference type="PANTHER" id="PTHR40661:SF1">
    <property type="entry name" value="HTH CRO_C1-TYPE DOMAIN-CONTAINING PROTEIN"/>
    <property type="match status" value="1"/>
</dbReference>
<organism evidence="5 6">
    <name type="scientific">Desulfovibrio piger ATCC 29098</name>
    <dbReference type="NCBI Taxonomy" id="411464"/>
    <lineage>
        <taxon>Bacteria</taxon>
        <taxon>Pseudomonadati</taxon>
        <taxon>Thermodesulfobacteriota</taxon>
        <taxon>Desulfovibrionia</taxon>
        <taxon>Desulfovibrionales</taxon>
        <taxon>Desulfovibrionaceae</taxon>
        <taxon>Desulfovibrio</taxon>
    </lineage>
</organism>
<evidence type="ECO:0000256" key="1">
    <source>
        <dbReference type="ARBA" id="ARBA00023015"/>
    </source>
</evidence>
<dbReference type="OrthoDB" id="5460714at2"/>
<reference evidence="5 6" key="1">
    <citation type="submission" date="2008-10" db="EMBL/GenBank/DDBJ databases">
        <title>Draft genome sequence of Desulvovibrio piger (ATCC 29098).</title>
        <authorList>
            <person name="Sudarsanam P."/>
            <person name="Ley R."/>
            <person name="Guruge J."/>
            <person name="Turnbaugh P.J."/>
            <person name="Mahowald M."/>
            <person name="Liep D."/>
            <person name="Gordon J."/>
        </authorList>
    </citation>
    <scope>NUCLEOTIDE SEQUENCE [LARGE SCALE GENOMIC DNA]</scope>
    <source>
        <strain evidence="5 6">ATCC 29098</strain>
    </source>
</reference>
<dbReference type="InterPro" id="IPR015927">
    <property type="entry name" value="Peptidase_S24_S26A/B/C"/>
</dbReference>
<dbReference type="Proteomes" id="UP000003676">
    <property type="component" value="Unassembled WGS sequence"/>
</dbReference>
<evidence type="ECO:0000259" key="4">
    <source>
        <dbReference type="Pfam" id="PF00717"/>
    </source>
</evidence>
<evidence type="ECO:0000313" key="5">
    <source>
        <dbReference type="EMBL" id="EEB33793.1"/>
    </source>
</evidence>
<keyword evidence="2" id="KW-0238">DNA-binding</keyword>
<evidence type="ECO:0000313" key="6">
    <source>
        <dbReference type="Proteomes" id="UP000003676"/>
    </source>
</evidence>
<dbReference type="Pfam" id="PF00717">
    <property type="entry name" value="Peptidase_S24"/>
    <property type="match status" value="1"/>
</dbReference>
<evidence type="ECO:0000256" key="2">
    <source>
        <dbReference type="ARBA" id="ARBA00023125"/>
    </source>
</evidence>